<comment type="similarity">
    <text evidence="1">Belongs to the ARG7 family.</text>
</comment>
<dbReference type="EMBL" id="JAUHHV010000001">
    <property type="protein sequence ID" value="KAK1434903.1"/>
    <property type="molecule type" value="Genomic_DNA"/>
</dbReference>
<dbReference type="AlphaFoldDB" id="A0AAD8L892"/>
<comment type="caution">
    <text evidence="2">The sequence shown here is derived from an EMBL/GenBank/DDBJ whole genome shotgun (WGS) entry which is preliminary data.</text>
</comment>
<dbReference type="PANTHER" id="PTHR31374">
    <property type="entry name" value="AUXIN-INDUCED PROTEIN-LIKE-RELATED"/>
    <property type="match status" value="1"/>
</dbReference>
<dbReference type="PANTHER" id="PTHR31374:SF9">
    <property type="entry name" value="AUXIN-RESPONSIVE FAMILY PROTEIN"/>
    <property type="match status" value="1"/>
</dbReference>
<evidence type="ECO:0000313" key="3">
    <source>
        <dbReference type="Proteomes" id="UP001229421"/>
    </source>
</evidence>
<dbReference type="Proteomes" id="UP001229421">
    <property type="component" value="Unassembled WGS sequence"/>
</dbReference>
<organism evidence="2 3">
    <name type="scientific">Tagetes erecta</name>
    <name type="common">African marigold</name>
    <dbReference type="NCBI Taxonomy" id="13708"/>
    <lineage>
        <taxon>Eukaryota</taxon>
        <taxon>Viridiplantae</taxon>
        <taxon>Streptophyta</taxon>
        <taxon>Embryophyta</taxon>
        <taxon>Tracheophyta</taxon>
        <taxon>Spermatophyta</taxon>
        <taxon>Magnoliopsida</taxon>
        <taxon>eudicotyledons</taxon>
        <taxon>Gunneridae</taxon>
        <taxon>Pentapetalae</taxon>
        <taxon>asterids</taxon>
        <taxon>campanulids</taxon>
        <taxon>Asterales</taxon>
        <taxon>Asteraceae</taxon>
        <taxon>Asteroideae</taxon>
        <taxon>Heliantheae alliance</taxon>
        <taxon>Tageteae</taxon>
        <taxon>Tagetes</taxon>
    </lineage>
</organism>
<evidence type="ECO:0000313" key="2">
    <source>
        <dbReference type="EMBL" id="KAK1434903.1"/>
    </source>
</evidence>
<name>A0AAD8L892_TARER</name>
<dbReference type="InterPro" id="IPR003676">
    <property type="entry name" value="SAUR_fam"/>
</dbReference>
<sequence>MTQIKIVKAWLKKRRYTNVAKWFTCEKWCLWTSSTMHDDDDDYIPRDVPKGHLAVYVGENQKRFVINVKLLKYPLFNEMLDQAGEEYNFTTSCRLYIPCDEDVFRSVVRCAAAPQGRRFTFCL</sequence>
<dbReference type="GO" id="GO:0009733">
    <property type="term" value="P:response to auxin"/>
    <property type="evidence" value="ECO:0007669"/>
    <property type="project" value="InterPro"/>
</dbReference>
<gene>
    <name evidence="2" type="ORF">QVD17_00657</name>
</gene>
<evidence type="ECO:0000256" key="1">
    <source>
        <dbReference type="ARBA" id="ARBA00006974"/>
    </source>
</evidence>
<dbReference type="Pfam" id="PF02519">
    <property type="entry name" value="Auxin_inducible"/>
    <property type="match status" value="1"/>
</dbReference>
<protein>
    <submittedName>
        <fullName evidence="2">Uncharacterized protein</fullName>
    </submittedName>
</protein>
<keyword evidence="3" id="KW-1185">Reference proteome</keyword>
<proteinExistence type="inferred from homology"/>
<reference evidence="2" key="1">
    <citation type="journal article" date="2023" name="bioRxiv">
        <title>Improved chromosome-level genome assembly for marigold (Tagetes erecta).</title>
        <authorList>
            <person name="Jiang F."/>
            <person name="Yuan L."/>
            <person name="Wang S."/>
            <person name="Wang H."/>
            <person name="Xu D."/>
            <person name="Wang A."/>
            <person name="Fan W."/>
        </authorList>
    </citation>
    <scope>NUCLEOTIDE SEQUENCE</scope>
    <source>
        <strain evidence="2">WSJ</strain>
        <tissue evidence="2">Leaf</tissue>
    </source>
</reference>
<accession>A0AAD8L892</accession>